<dbReference type="Proteomes" id="UP000601223">
    <property type="component" value="Unassembled WGS sequence"/>
</dbReference>
<accession>A0A8J3JFF1</accession>
<reference evidence="1 2" key="1">
    <citation type="submission" date="2021-01" db="EMBL/GenBank/DDBJ databases">
        <title>Whole genome shotgun sequence of Catellatospora bangladeshensis NBRC 107357.</title>
        <authorList>
            <person name="Komaki H."/>
            <person name="Tamura T."/>
        </authorList>
    </citation>
    <scope>NUCLEOTIDE SEQUENCE [LARGE SCALE GENOMIC DNA]</scope>
    <source>
        <strain evidence="1 2">NBRC 107357</strain>
    </source>
</reference>
<gene>
    <name evidence="1" type="ORF">Cba03nite_29930</name>
</gene>
<evidence type="ECO:0000313" key="2">
    <source>
        <dbReference type="Proteomes" id="UP000601223"/>
    </source>
</evidence>
<evidence type="ECO:0000313" key="1">
    <source>
        <dbReference type="EMBL" id="GIF81644.1"/>
    </source>
</evidence>
<name>A0A8J3JFF1_9ACTN</name>
<sequence length="60" mass="6127">MGAPAPSHACGATTVTVAPACRDTLRLMRTCPSPGTSTVTSRVAKAWGTTLDGTLSRHSN</sequence>
<organism evidence="1 2">
    <name type="scientific">Catellatospora bangladeshensis</name>
    <dbReference type="NCBI Taxonomy" id="310355"/>
    <lineage>
        <taxon>Bacteria</taxon>
        <taxon>Bacillati</taxon>
        <taxon>Actinomycetota</taxon>
        <taxon>Actinomycetes</taxon>
        <taxon>Micromonosporales</taxon>
        <taxon>Micromonosporaceae</taxon>
        <taxon>Catellatospora</taxon>
    </lineage>
</organism>
<keyword evidence="2" id="KW-1185">Reference proteome</keyword>
<dbReference type="RefSeq" id="WP_203746182.1">
    <property type="nucleotide sequence ID" value="NZ_BONF01000015.1"/>
</dbReference>
<dbReference type="AlphaFoldDB" id="A0A8J3JFF1"/>
<comment type="caution">
    <text evidence="1">The sequence shown here is derived from an EMBL/GenBank/DDBJ whole genome shotgun (WGS) entry which is preliminary data.</text>
</comment>
<dbReference type="EMBL" id="BONF01000015">
    <property type="protein sequence ID" value="GIF81644.1"/>
    <property type="molecule type" value="Genomic_DNA"/>
</dbReference>
<protein>
    <submittedName>
        <fullName evidence="1">Uncharacterized protein</fullName>
    </submittedName>
</protein>
<proteinExistence type="predicted"/>